<dbReference type="GO" id="GO:0015031">
    <property type="term" value="P:protein transport"/>
    <property type="evidence" value="ECO:0007669"/>
    <property type="project" value="InterPro"/>
</dbReference>
<dbReference type="PANTHER" id="PTHR30560">
    <property type="entry name" value="TRIGGER FACTOR CHAPERONE AND PEPTIDYL-PROLYL CIS/TRANS ISOMERASE"/>
    <property type="match status" value="1"/>
</dbReference>
<dbReference type="InterPro" id="IPR008881">
    <property type="entry name" value="Trigger_fac_ribosome-bd_bac"/>
</dbReference>
<dbReference type="Gene3D" id="3.30.70.1050">
    <property type="entry name" value="Trigger factor ribosome-binding domain"/>
    <property type="match status" value="1"/>
</dbReference>
<dbReference type="EMBL" id="JAAGAX010000002">
    <property type="protein sequence ID" value="KAF2321962.1"/>
    <property type="molecule type" value="Genomic_DNA"/>
</dbReference>
<protein>
    <recommendedName>
        <fullName evidence="3">peptidylprolyl isomerase</fullName>
        <ecNumber evidence="3">5.2.1.8</ecNumber>
    </recommendedName>
</protein>
<dbReference type="EC" id="5.2.1.8" evidence="3"/>
<organism evidence="9 10">
    <name type="scientific">Hevea brasiliensis</name>
    <name type="common">Para rubber tree</name>
    <name type="synonym">Siphonia brasiliensis</name>
    <dbReference type="NCBI Taxonomy" id="3981"/>
    <lineage>
        <taxon>Eukaryota</taxon>
        <taxon>Viridiplantae</taxon>
        <taxon>Streptophyta</taxon>
        <taxon>Embryophyta</taxon>
        <taxon>Tracheophyta</taxon>
        <taxon>Spermatophyta</taxon>
        <taxon>Magnoliopsida</taxon>
        <taxon>eudicotyledons</taxon>
        <taxon>Gunneridae</taxon>
        <taxon>Pentapetalae</taxon>
        <taxon>rosids</taxon>
        <taxon>fabids</taxon>
        <taxon>Malpighiales</taxon>
        <taxon>Euphorbiaceae</taxon>
        <taxon>Crotonoideae</taxon>
        <taxon>Micrandreae</taxon>
        <taxon>Hevea</taxon>
    </lineage>
</organism>
<evidence type="ECO:0000256" key="4">
    <source>
        <dbReference type="ARBA" id="ARBA00023110"/>
    </source>
</evidence>
<dbReference type="InterPro" id="IPR036611">
    <property type="entry name" value="Trigger_fac_ribosome-bd_sf"/>
</dbReference>
<comment type="similarity">
    <text evidence="2">Belongs to the FKBP-type PPIase family. Tig subfamily.</text>
</comment>
<keyword evidence="4" id="KW-0697">Rotamase</keyword>
<evidence type="ECO:0000256" key="2">
    <source>
        <dbReference type="ARBA" id="ARBA00005464"/>
    </source>
</evidence>
<evidence type="ECO:0000256" key="5">
    <source>
        <dbReference type="ARBA" id="ARBA00023186"/>
    </source>
</evidence>
<dbReference type="AlphaFoldDB" id="A0A6A6N718"/>
<comment type="catalytic activity">
    <reaction evidence="1">
        <text>[protein]-peptidylproline (omega=180) = [protein]-peptidylproline (omega=0)</text>
        <dbReference type="Rhea" id="RHEA:16237"/>
        <dbReference type="Rhea" id="RHEA-COMP:10747"/>
        <dbReference type="Rhea" id="RHEA-COMP:10748"/>
        <dbReference type="ChEBI" id="CHEBI:83833"/>
        <dbReference type="ChEBI" id="CHEBI:83834"/>
        <dbReference type="EC" id="5.2.1.8"/>
    </reaction>
</comment>
<dbReference type="GO" id="GO:0003755">
    <property type="term" value="F:peptidyl-prolyl cis-trans isomerase activity"/>
    <property type="evidence" value="ECO:0007669"/>
    <property type="project" value="UniProtKB-KW"/>
</dbReference>
<evidence type="ECO:0000259" key="8">
    <source>
        <dbReference type="Pfam" id="PF05697"/>
    </source>
</evidence>
<comment type="caution">
    <text evidence="9">The sequence shown here is derived from an EMBL/GenBank/DDBJ whole genome shotgun (WGS) entry which is preliminary data.</text>
</comment>
<dbReference type="PANTHER" id="PTHR30560:SF4">
    <property type="entry name" value="OS01G0894700 PROTEIN"/>
    <property type="match status" value="1"/>
</dbReference>
<gene>
    <name evidence="9" type="ORF">GH714_004865</name>
</gene>
<dbReference type="Proteomes" id="UP000467840">
    <property type="component" value="Chromosome 11"/>
</dbReference>
<dbReference type="GO" id="GO:0043335">
    <property type="term" value="P:protein unfolding"/>
    <property type="evidence" value="ECO:0007669"/>
    <property type="project" value="TreeGrafter"/>
</dbReference>
<name>A0A6A6N718_HEVBR</name>
<evidence type="ECO:0000313" key="9">
    <source>
        <dbReference type="EMBL" id="KAF2321962.1"/>
    </source>
</evidence>
<dbReference type="GO" id="GO:0051083">
    <property type="term" value="P:'de novo' cotranslational protein folding"/>
    <property type="evidence" value="ECO:0007669"/>
    <property type="project" value="TreeGrafter"/>
</dbReference>
<keyword evidence="10" id="KW-1185">Reference proteome</keyword>
<reference evidence="9 10" key="1">
    <citation type="journal article" date="2020" name="Mol. Plant">
        <title>The Chromosome-Based Rubber Tree Genome Provides New Insights into Spurge Genome Evolution and Rubber Biosynthesis.</title>
        <authorList>
            <person name="Liu J."/>
            <person name="Shi C."/>
            <person name="Shi C.C."/>
            <person name="Li W."/>
            <person name="Zhang Q.J."/>
            <person name="Zhang Y."/>
            <person name="Li K."/>
            <person name="Lu H.F."/>
            <person name="Shi C."/>
            <person name="Zhu S.T."/>
            <person name="Xiao Z.Y."/>
            <person name="Nan H."/>
            <person name="Yue Y."/>
            <person name="Zhu X.G."/>
            <person name="Wu Y."/>
            <person name="Hong X.N."/>
            <person name="Fan G.Y."/>
            <person name="Tong Y."/>
            <person name="Zhang D."/>
            <person name="Mao C.L."/>
            <person name="Liu Y.L."/>
            <person name="Hao S.J."/>
            <person name="Liu W.Q."/>
            <person name="Lv M.Q."/>
            <person name="Zhang H.B."/>
            <person name="Liu Y."/>
            <person name="Hu-Tang G.R."/>
            <person name="Wang J.P."/>
            <person name="Wang J.H."/>
            <person name="Sun Y.H."/>
            <person name="Ni S.B."/>
            <person name="Chen W.B."/>
            <person name="Zhang X.C."/>
            <person name="Jiao Y.N."/>
            <person name="Eichler E.E."/>
            <person name="Li G.H."/>
            <person name="Liu X."/>
            <person name="Gao L.Z."/>
        </authorList>
    </citation>
    <scope>NUCLEOTIDE SEQUENCE [LARGE SCALE GENOMIC DNA]</scope>
    <source>
        <strain evidence="10">cv. GT1</strain>
        <tissue evidence="9">Leaf</tissue>
    </source>
</reference>
<proteinExistence type="inferred from homology"/>
<evidence type="ECO:0000256" key="7">
    <source>
        <dbReference type="ARBA" id="ARBA00024849"/>
    </source>
</evidence>
<keyword evidence="5" id="KW-0143">Chaperone</keyword>
<comment type="function">
    <text evidence="7">Involved in protein export. Acts as a chaperone by maintaining the newly synthesized protein in an open conformation. Functions as a peptidyl-prolyl cis-trans isomerase.</text>
</comment>
<keyword evidence="6" id="KW-0413">Isomerase</keyword>
<dbReference type="SUPFAM" id="SSF102735">
    <property type="entry name" value="Trigger factor ribosome-binding domain"/>
    <property type="match status" value="1"/>
</dbReference>
<dbReference type="GO" id="GO:0044183">
    <property type="term" value="F:protein folding chaperone"/>
    <property type="evidence" value="ECO:0007669"/>
    <property type="project" value="TreeGrafter"/>
</dbReference>
<sequence length="241" mass="26708">MASLSTIFPLRSYCSCSYVSTHRSITTATSPASLDLRFSFSSNPKERRVLEHVGKPLSAVGSGGILASNNYYQSLAIESNFRCFRLLLGLEASITDPKDNAITLKNAQVVLESKEENKIQLRVDLPGDETQKVFDKVLIDLGRSAPPIPGFRRQKGGKTSKVPRDFLLQILGEERVTKFVIQEIVTSSIANYVKKENLNVKDNKVNTIQKAEELKKFFSPGNAFGFNAVLELEETKTDTSS</sequence>
<dbReference type="FunFam" id="3.30.70.1050:FF:000004">
    <property type="entry name" value="Trigger factor"/>
    <property type="match status" value="1"/>
</dbReference>
<evidence type="ECO:0000256" key="1">
    <source>
        <dbReference type="ARBA" id="ARBA00000971"/>
    </source>
</evidence>
<evidence type="ECO:0000256" key="6">
    <source>
        <dbReference type="ARBA" id="ARBA00023235"/>
    </source>
</evidence>
<feature type="domain" description="Trigger factor ribosome-binding bacterial" evidence="8">
    <location>
        <begin position="108"/>
        <end position="232"/>
    </location>
</feature>
<dbReference type="InterPro" id="IPR005215">
    <property type="entry name" value="Trig_fac"/>
</dbReference>
<evidence type="ECO:0000256" key="3">
    <source>
        <dbReference type="ARBA" id="ARBA00013194"/>
    </source>
</evidence>
<evidence type="ECO:0000313" key="10">
    <source>
        <dbReference type="Proteomes" id="UP000467840"/>
    </source>
</evidence>
<dbReference type="GO" id="GO:0043022">
    <property type="term" value="F:ribosome binding"/>
    <property type="evidence" value="ECO:0007669"/>
    <property type="project" value="TreeGrafter"/>
</dbReference>
<dbReference type="Pfam" id="PF05697">
    <property type="entry name" value="Trigger_N"/>
    <property type="match status" value="1"/>
</dbReference>
<accession>A0A6A6N718</accession>